<reference evidence="1" key="2">
    <citation type="submission" date="2025-09" db="UniProtKB">
        <authorList>
            <consortium name="Ensembl"/>
        </authorList>
    </citation>
    <scope>IDENTIFICATION</scope>
</reference>
<organism evidence="1 2">
    <name type="scientific">Sphenodon punctatus</name>
    <name type="common">Tuatara</name>
    <name type="synonym">Hatteria punctata</name>
    <dbReference type="NCBI Taxonomy" id="8508"/>
    <lineage>
        <taxon>Eukaryota</taxon>
        <taxon>Metazoa</taxon>
        <taxon>Chordata</taxon>
        <taxon>Craniata</taxon>
        <taxon>Vertebrata</taxon>
        <taxon>Euteleostomi</taxon>
        <taxon>Lepidosauria</taxon>
        <taxon>Sphenodontia</taxon>
        <taxon>Sphenodontidae</taxon>
        <taxon>Sphenodon</taxon>
    </lineage>
</organism>
<dbReference type="InterPro" id="IPR024152">
    <property type="entry name" value="Inh_kappa-B_kinase-int"/>
</dbReference>
<evidence type="ECO:0000313" key="2">
    <source>
        <dbReference type="Proteomes" id="UP000694392"/>
    </source>
</evidence>
<sequence length="126" mass="13931">VYNIKTWANELITREEELQKNLTALFHTVTKVEQNTASVAKDVSLKIAAVKTDIRRISGLVSDVTSLSDSLQALEHKADKTEKTTVQNIGDLLTSSIDRTATIRSSASENSRSIEQIKISVLSWIC</sequence>
<dbReference type="PANTHER" id="PTHR21734">
    <property type="entry name" value="INHIBITOR OF NUCLEAR FACTOR KAPPA-B KINASE-INTERACTING PROTEIN"/>
    <property type="match status" value="1"/>
</dbReference>
<dbReference type="PANTHER" id="PTHR21734:SF10">
    <property type="entry name" value="INHIBITOR OF NUCLEAR FACTOR KAPPA-B KINASE-INTERACTING PROTEIN"/>
    <property type="match status" value="1"/>
</dbReference>
<protein>
    <submittedName>
        <fullName evidence="1">Uncharacterized protein</fullName>
    </submittedName>
</protein>
<reference evidence="1" key="1">
    <citation type="submission" date="2025-08" db="UniProtKB">
        <authorList>
            <consortium name="Ensembl"/>
        </authorList>
    </citation>
    <scope>IDENTIFICATION</scope>
</reference>
<proteinExistence type="predicted"/>
<dbReference type="Ensembl" id="ENSSPUT00000000100.1">
    <property type="protein sequence ID" value="ENSSPUP00000000092.1"/>
    <property type="gene ID" value="ENSSPUG00000000118.1"/>
</dbReference>
<name>A0A8D0G268_SPHPU</name>
<dbReference type="AlphaFoldDB" id="A0A8D0G268"/>
<dbReference type="Proteomes" id="UP000694392">
    <property type="component" value="Unplaced"/>
</dbReference>
<evidence type="ECO:0000313" key="1">
    <source>
        <dbReference type="Ensembl" id="ENSSPUP00000000092.1"/>
    </source>
</evidence>
<accession>A0A8D0G268</accession>
<dbReference type="GeneTree" id="ENSGT00500000045001"/>
<keyword evidence="2" id="KW-1185">Reference proteome</keyword>